<evidence type="ECO:0000313" key="2">
    <source>
        <dbReference type="Proteomes" id="UP000285301"/>
    </source>
</evidence>
<accession>A0A443QC45</accession>
<dbReference type="InterPro" id="IPR036291">
    <property type="entry name" value="NAD(P)-bd_dom_sf"/>
</dbReference>
<dbReference type="Pfam" id="PF13561">
    <property type="entry name" value="adh_short_C2"/>
    <property type="match status" value="1"/>
</dbReference>
<dbReference type="AlphaFoldDB" id="A0A443QC45"/>
<keyword evidence="2" id="KW-1185">Reference proteome</keyword>
<dbReference type="PANTHER" id="PTHR43975">
    <property type="entry name" value="ZGC:101858"/>
    <property type="match status" value="1"/>
</dbReference>
<proteinExistence type="predicted"/>
<sequence length="218" mass="23186">LSSGISAATVKLFAELGSHVVVTGRNADRVSKVASECESLSLHKYKPLSFVGDLSVEGNLDVLVNNMGVTDSVIAGSILDDDFIEKFEKCIKIEVEVAIQLARLMLPNLVENKGALINDQAMLPNNMTKAALDAFTKGLVLELGPKGVRVNSVNPGIINTPAFSNFGYTSQQMEEIGQQYTVCNRAEEVANIVAFLASNASSFVTGIHLIADGGSVLK</sequence>
<dbReference type="STRING" id="1965070.A0A443QC45"/>
<dbReference type="SUPFAM" id="SSF51735">
    <property type="entry name" value="NAD(P)-binding Rossmann-fold domains"/>
    <property type="match status" value="1"/>
</dbReference>
<dbReference type="Proteomes" id="UP000285301">
    <property type="component" value="Unassembled WGS sequence"/>
</dbReference>
<dbReference type="Gene3D" id="3.40.50.720">
    <property type="entry name" value="NAD(P)-binding Rossmann-like Domain"/>
    <property type="match status" value="1"/>
</dbReference>
<organism evidence="1 2">
    <name type="scientific">Dinothrombium tinctorium</name>
    <dbReference type="NCBI Taxonomy" id="1965070"/>
    <lineage>
        <taxon>Eukaryota</taxon>
        <taxon>Metazoa</taxon>
        <taxon>Ecdysozoa</taxon>
        <taxon>Arthropoda</taxon>
        <taxon>Chelicerata</taxon>
        <taxon>Arachnida</taxon>
        <taxon>Acari</taxon>
        <taxon>Acariformes</taxon>
        <taxon>Trombidiformes</taxon>
        <taxon>Prostigmata</taxon>
        <taxon>Anystina</taxon>
        <taxon>Parasitengona</taxon>
        <taxon>Trombidioidea</taxon>
        <taxon>Trombidiidae</taxon>
        <taxon>Dinothrombium</taxon>
    </lineage>
</organism>
<reference evidence="1 2" key="1">
    <citation type="journal article" date="2018" name="Gigascience">
        <title>Genomes of trombidid mites reveal novel predicted allergens and laterally-transferred genes associated with secondary metabolism.</title>
        <authorList>
            <person name="Dong X."/>
            <person name="Chaisiri K."/>
            <person name="Xia D."/>
            <person name="Armstrong S.D."/>
            <person name="Fang Y."/>
            <person name="Donnelly M.J."/>
            <person name="Kadowaki T."/>
            <person name="McGarry J.W."/>
            <person name="Darby A.C."/>
            <person name="Makepeace B.L."/>
        </authorList>
    </citation>
    <scope>NUCLEOTIDE SEQUENCE [LARGE SCALE GENOMIC DNA]</scope>
    <source>
        <strain evidence="1">UoL-WK</strain>
    </source>
</reference>
<gene>
    <name evidence="1" type="ORF">B4U79_15103</name>
</gene>
<dbReference type="InterPro" id="IPR002347">
    <property type="entry name" value="SDR_fam"/>
</dbReference>
<feature type="non-terminal residue" evidence="1">
    <location>
        <position position="218"/>
    </location>
</feature>
<feature type="non-terminal residue" evidence="1">
    <location>
        <position position="1"/>
    </location>
</feature>
<dbReference type="EMBL" id="NCKU01010992">
    <property type="protein sequence ID" value="RWS00593.1"/>
    <property type="molecule type" value="Genomic_DNA"/>
</dbReference>
<dbReference type="PRINTS" id="PR00080">
    <property type="entry name" value="SDRFAMILY"/>
</dbReference>
<dbReference type="OrthoDB" id="47007at2759"/>
<comment type="caution">
    <text evidence="1">The sequence shown here is derived from an EMBL/GenBank/DDBJ whole genome shotgun (WGS) entry which is preliminary data.</text>
</comment>
<dbReference type="PANTHER" id="PTHR43975:SF2">
    <property type="entry name" value="EG:BACR7A4.14 PROTEIN-RELATED"/>
    <property type="match status" value="1"/>
</dbReference>
<name>A0A443QC45_9ACAR</name>
<protein>
    <submittedName>
        <fullName evidence="1">3-oxoacyl-[acyl-carrier-protein] reductase FabG-like protein</fullName>
    </submittedName>
</protein>
<evidence type="ECO:0000313" key="1">
    <source>
        <dbReference type="EMBL" id="RWS00593.1"/>
    </source>
</evidence>
<dbReference type="PRINTS" id="PR00081">
    <property type="entry name" value="GDHRDH"/>
</dbReference>